<proteinExistence type="predicted"/>
<gene>
    <name evidence="2" type="ORF">BU16DRAFT_600811</name>
</gene>
<dbReference type="InterPro" id="IPR008271">
    <property type="entry name" value="Ser/Thr_kinase_AS"/>
</dbReference>
<evidence type="ECO:0000313" key="2">
    <source>
        <dbReference type="EMBL" id="KAF2488574.1"/>
    </source>
</evidence>
<dbReference type="GO" id="GO:0005524">
    <property type="term" value="F:ATP binding"/>
    <property type="evidence" value="ECO:0007669"/>
    <property type="project" value="InterPro"/>
</dbReference>
<accession>A0A6A6Q988</accession>
<dbReference type="OrthoDB" id="4062651at2759"/>
<reference evidence="2" key="1">
    <citation type="journal article" date="2020" name="Stud. Mycol.">
        <title>101 Dothideomycetes genomes: a test case for predicting lifestyles and emergence of pathogens.</title>
        <authorList>
            <person name="Haridas S."/>
            <person name="Albert R."/>
            <person name="Binder M."/>
            <person name="Bloem J."/>
            <person name="Labutti K."/>
            <person name="Salamov A."/>
            <person name="Andreopoulos B."/>
            <person name="Baker S."/>
            <person name="Barry K."/>
            <person name="Bills G."/>
            <person name="Bluhm B."/>
            <person name="Cannon C."/>
            <person name="Castanera R."/>
            <person name="Culley D."/>
            <person name="Daum C."/>
            <person name="Ezra D."/>
            <person name="Gonzalez J."/>
            <person name="Henrissat B."/>
            <person name="Kuo A."/>
            <person name="Liang C."/>
            <person name="Lipzen A."/>
            <person name="Lutzoni F."/>
            <person name="Magnuson J."/>
            <person name="Mondo S."/>
            <person name="Nolan M."/>
            <person name="Ohm R."/>
            <person name="Pangilinan J."/>
            <person name="Park H.-J."/>
            <person name="Ramirez L."/>
            <person name="Alfaro M."/>
            <person name="Sun H."/>
            <person name="Tritt A."/>
            <person name="Yoshinaga Y."/>
            <person name="Zwiers L.-H."/>
            <person name="Turgeon B."/>
            <person name="Goodwin S."/>
            <person name="Spatafora J."/>
            <person name="Crous P."/>
            <person name="Grigoriev I."/>
        </authorList>
    </citation>
    <scope>NUCLEOTIDE SEQUENCE</scope>
    <source>
        <strain evidence="2">CBS 269.34</strain>
    </source>
</reference>
<keyword evidence="2" id="KW-0418">Kinase</keyword>
<dbReference type="PROSITE" id="PS00108">
    <property type="entry name" value="PROTEIN_KINASE_ST"/>
    <property type="match status" value="1"/>
</dbReference>
<keyword evidence="3" id="KW-1185">Reference proteome</keyword>
<dbReference type="AlphaFoldDB" id="A0A6A6Q988"/>
<dbReference type="InterPro" id="IPR000719">
    <property type="entry name" value="Prot_kinase_dom"/>
</dbReference>
<feature type="domain" description="Protein kinase" evidence="1">
    <location>
        <begin position="1"/>
        <end position="219"/>
    </location>
</feature>
<dbReference type="PANTHER" id="PTHR13954:SF6">
    <property type="entry name" value="NON-SPECIFIC SERINE_THREONINE PROTEIN KINASE"/>
    <property type="match status" value="1"/>
</dbReference>
<dbReference type="PROSITE" id="PS50011">
    <property type="entry name" value="PROTEIN_KINASE_DOM"/>
    <property type="match status" value="1"/>
</dbReference>
<name>A0A6A6Q988_9PEZI</name>
<dbReference type="GO" id="GO:0004521">
    <property type="term" value="F:RNA endonuclease activity"/>
    <property type="evidence" value="ECO:0007669"/>
    <property type="project" value="InterPro"/>
</dbReference>
<dbReference type="PANTHER" id="PTHR13954">
    <property type="entry name" value="IRE1-RELATED"/>
    <property type="match status" value="1"/>
</dbReference>
<dbReference type="GO" id="GO:0036498">
    <property type="term" value="P:IRE1-mediated unfolded protein response"/>
    <property type="evidence" value="ECO:0007669"/>
    <property type="project" value="TreeGrafter"/>
</dbReference>
<keyword evidence="2" id="KW-0808">Transferase</keyword>
<evidence type="ECO:0000313" key="3">
    <source>
        <dbReference type="Proteomes" id="UP000799750"/>
    </source>
</evidence>
<sequence>MKDDGFDYSHAKVLLQRNRQFFVATVEPRIERKEEIDTSNLETTPIPLEHIYPMLPTQAPNSLSVDVYIKSPNIFEYGDCPGLTDVSNLIMHEAQMCERTRRSPHPNVARYFGCHIDESGSIVGLCFKKYSQTLDELVEADEALDLPKCLSDIKAGIEHLHSLGIIHCDIKPHNIFLDESTFVVGDFDSCAFEGDKLGIKAGTQDWTNEDCKLAQREND</sequence>
<dbReference type="GO" id="GO:0070059">
    <property type="term" value="P:intrinsic apoptotic signaling pathway in response to endoplasmic reticulum stress"/>
    <property type="evidence" value="ECO:0007669"/>
    <property type="project" value="TreeGrafter"/>
</dbReference>
<dbReference type="GO" id="GO:1990604">
    <property type="term" value="C:IRE1-TRAF2-ASK1 complex"/>
    <property type="evidence" value="ECO:0007669"/>
    <property type="project" value="TreeGrafter"/>
</dbReference>
<dbReference type="InterPro" id="IPR011009">
    <property type="entry name" value="Kinase-like_dom_sf"/>
</dbReference>
<dbReference type="Gene3D" id="1.10.510.10">
    <property type="entry name" value="Transferase(Phosphotransferase) domain 1"/>
    <property type="match status" value="1"/>
</dbReference>
<organism evidence="2 3">
    <name type="scientific">Lophium mytilinum</name>
    <dbReference type="NCBI Taxonomy" id="390894"/>
    <lineage>
        <taxon>Eukaryota</taxon>
        <taxon>Fungi</taxon>
        <taxon>Dikarya</taxon>
        <taxon>Ascomycota</taxon>
        <taxon>Pezizomycotina</taxon>
        <taxon>Dothideomycetes</taxon>
        <taxon>Pleosporomycetidae</taxon>
        <taxon>Mytilinidiales</taxon>
        <taxon>Mytilinidiaceae</taxon>
        <taxon>Lophium</taxon>
    </lineage>
</organism>
<dbReference type="Proteomes" id="UP000799750">
    <property type="component" value="Unassembled WGS sequence"/>
</dbReference>
<protein>
    <submittedName>
        <fullName evidence="2">Serine/threonine-protein kinase-like protein</fullName>
    </submittedName>
</protein>
<dbReference type="SUPFAM" id="SSF56112">
    <property type="entry name" value="Protein kinase-like (PK-like)"/>
    <property type="match status" value="1"/>
</dbReference>
<dbReference type="Pfam" id="PF00069">
    <property type="entry name" value="Pkinase"/>
    <property type="match status" value="1"/>
</dbReference>
<dbReference type="InterPro" id="IPR045133">
    <property type="entry name" value="IRE1/2-like"/>
</dbReference>
<dbReference type="GO" id="GO:0004674">
    <property type="term" value="F:protein serine/threonine kinase activity"/>
    <property type="evidence" value="ECO:0007669"/>
    <property type="project" value="InterPro"/>
</dbReference>
<dbReference type="EMBL" id="MU004202">
    <property type="protein sequence ID" value="KAF2488574.1"/>
    <property type="molecule type" value="Genomic_DNA"/>
</dbReference>
<dbReference type="GO" id="GO:0051082">
    <property type="term" value="F:unfolded protein binding"/>
    <property type="evidence" value="ECO:0007669"/>
    <property type="project" value="TreeGrafter"/>
</dbReference>
<evidence type="ECO:0000259" key="1">
    <source>
        <dbReference type="PROSITE" id="PS50011"/>
    </source>
</evidence>